<dbReference type="GO" id="GO:0005739">
    <property type="term" value="C:mitochondrion"/>
    <property type="evidence" value="ECO:0007669"/>
    <property type="project" value="TreeGrafter"/>
</dbReference>
<organism evidence="5 6">
    <name type="scientific">Stephania yunnanensis</name>
    <dbReference type="NCBI Taxonomy" id="152371"/>
    <lineage>
        <taxon>Eukaryota</taxon>
        <taxon>Viridiplantae</taxon>
        <taxon>Streptophyta</taxon>
        <taxon>Embryophyta</taxon>
        <taxon>Tracheophyta</taxon>
        <taxon>Spermatophyta</taxon>
        <taxon>Magnoliopsida</taxon>
        <taxon>Ranunculales</taxon>
        <taxon>Menispermaceae</taxon>
        <taxon>Menispermoideae</taxon>
        <taxon>Cissampelideae</taxon>
        <taxon>Stephania</taxon>
    </lineage>
</organism>
<dbReference type="PANTHER" id="PTHR12901">
    <property type="entry name" value="SPERM PROTEIN HOMOLOG"/>
    <property type="match status" value="1"/>
</dbReference>
<comment type="caution">
    <text evidence="5">The sequence shown here is derived from an EMBL/GenBank/DDBJ whole genome shotgun (WGS) entry which is preliminary data.</text>
</comment>
<dbReference type="GO" id="GO:0048039">
    <property type="term" value="F:ubiquinone binding"/>
    <property type="evidence" value="ECO:0007669"/>
    <property type="project" value="InterPro"/>
</dbReference>
<dbReference type="SUPFAM" id="SSF55961">
    <property type="entry name" value="Bet v1-like"/>
    <property type="match status" value="1"/>
</dbReference>
<dbReference type="InterPro" id="IPR023393">
    <property type="entry name" value="START-like_dom_sf"/>
</dbReference>
<dbReference type="EMBL" id="JBBNAF010000007">
    <property type="protein sequence ID" value="KAK9128463.1"/>
    <property type="molecule type" value="Genomic_DNA"/>
</dbReference>
<comment type="function">
    <text evidence="3">Required for the function of coenzyme Q in the respiratory chain. May serve as a chaperone or may be involved in the transport of Q6 from its site of synthesis to the catalytic sites of the respiratory complexes.</text>
</comment>
<dbReference type="InterPro" id="IPR044996">
    <property type="entry name" value="COQ10-like"/>
</dbReference>
<evidence type="ECO:0000256" key="3">
    <source>
        <dbReference type="ARBA" id="ARBA00024947"/>
    </source>
</evidence>
<feature type="domain" description="Coenzyme Q-binding protein COQ10 START" evidence="4">
    <location>
        <begin position="31"/>
        <end position="57"/>
    </location>
</feature>
<dbReference type="InterPro" id="IPR005031">
    <property type="entry name" value="COQ10_START"/>
</dbReference>
<reference evidence="5 6" key="1">
    <citation type="submission" date="2024-01" db="EMBL/GenBank/DDBJ databases">
        <title>Genome assemblies of Stephania.</title>
        <authorList>
            <person name="Yang L."/>
        </authorList>
    </citation>
    <scope>NUCLEOTIDE SEQUENCE [LARGE SCALE GENOMIC DNA]</scope>
    <source>
        <strain evidence="5">YNDBR</strain>
        <tissue evidence="5">Leaf</tissue>
    </source>
</reference>
<comment type="subunit">
    <text evidence="2">Interacts with coenzyme Q.</text>
</comment>
<evidence type="ECO:0000256" key="1">
    <source>
        <dbReference type="ARBA" id="ARBA00006885"/>
    </source>
</evidence>
<sequence>MLFSQGGLEVLVMGVPLEMIFTTNFEERRVIGYSPEQLFAVVAAVDLYEDFLPWCQR</sequence>
<gene>
    <name evidence="5" type="ORF">Syun_017260</name>
</gene>
<dbReference type="PANTHER" id="PTHR12901:SF10">
    <property type="entry name" value="COENZYME Q-BINDING PROTEIN COQ10, MITOCHONDRIAL"/>
    <property type="match status" value="1"/>
</dbReference>
<evidence type="ECO:0000313" key="5">
    <source>
        <dbReference type="EMBL" id="KAK9128463.1"/>
    </source>
</evidence>
<comment type="similarity">
    <text evidence="1">Belongs to the COQ10 family.</text>
</comment>
<evidence type="ECO:0000256" key="2">
    <source>
        <dbReference type="ARBA" id="ARBA00011814"/>
    </source>
</evidence>
<dbReference type="GO" id="GO:0045333">
    <property type="term" value="P:cellular respiration"/>
    <property type="evidence" value="ECO:0007669"/>
    <property type="project" value="InterPro"/>
</dbReference>
<dbReference type="Gene3D" id="3.30.530.20">
    <property type="match status" value="1"/>
</dbReference>
<protein>
    <recommendedName>
        <fullName evidence="4">Coenzyme Q-binding protein COQ10 START domain-containing protein</fullName>
    </recommendedName>
</protein>
<name>A0AAP0J8V1_9MAGN</name>
<dbReference type="AlphaFoldDB" id="A0AAP0J8V1"/>
<proteinExistence type="inferred from homology"/>
<accession>A0AAP0J8V1</accession>
<evidence type="ECO:0000313" key="6">
    <source>
        <dbReference type="Proteomes" id="UP001420932"/>
    </source>
</evidence>
<keyword evidence="6" id="KW-1185">Reference proteome</keyword>
<dbReference type="Proteomes" id="UP001420932">
    <property type="component" value="Unassembled WGS sequence"/>
</dbReference>
<evidence type="ECO:0000259" key="4">
    <source>
        <dbReference type="Pfam" id="PF03364"/>
    </source>
</evidence>
<dbReference type="Pfam" id="PF03364">
    <property type="entry name" value="Polyketide_cyc"/>
    <property type="match status" value="1"/>
</dbReference>